<evidence type="ECO:0000313" key="1">
    <source>
        <dbReference type="EMBL" id="GFN89914.1"/>
    </source>
</evidence>
<gene>
    <name evidence="1" type="ORF">PoB_001642000</name>
</gene>
<evidence type="ECO:0000313" key="2">
    <source>
        <dbReference type="Proteomes" id="UP000735302"/>
    </source>
</evidence>
<dbReference type="EMBL" id="BLXT01001969">
    <property type="protein sequence ID" value="GFN89914.1"/>
    <property type="molecule type" value="Genomic_DNA"/>
</dbReference>
<reference evidence="1 2" key="1">
    <citation type="journal article" date="2021" name="Elife">
        <title>Chloroplast acquisition without the gene transfer in kleptoplastic sea slugs, Plakobranchus ocellatus.</title>
        <authorList>
            <person name="Maeda T."/>
            <person name="Takahashi S."/>
            <person name="Yoshida T."/>
            <person name="Shimamura S."/>
            <person name="Takaki Y."/>
            <person name="Nagai Y."/>
            <person name="Toyoda A."/>
            <person name="Suzuki Y."/>
            <person name="Arimoto A."/>
            <person name="Ishii H."/>
            <person name="Satoh N."/>
            <person name="Nishiyama T."/>
            <person name="Hasebe M."/>
            <person name="Maruyama T."/>
            <person name="Minagawa J."/>
            <person name="Obokata J."/>
            <person name="Shigenobu S."/>
        </authorList>
    </citation>
    <scope>NUCLEOTIDE SEQUENCE [LARGE SCALE GENOMIC DNA]</scope>
</reference>
<name>A0AAV3Z3C1_9GAST</name>
<sequence>MSSCDLATASSKLHCGLRLLRLVRRSLDGSNPQLISKFFESSRAAWSLFSTFWLVDPTLFSELNTRAWSPVCCMARWRNTCIIFAAVSWETLSCCQNDTIQGHSSPWYRSIPGI</sequence>
<dbReference type="Proteomes" id="UP000735302">
    <property type="component" value="Unassembled WGS sequence"/>
</dbReference>
<comment type="caution">
    <text evidence="1">The sequence shown here is derived from an EMBL/GenBank/DDBJ whole genome shotgun (WGS) entry which is preliminary data.</text>
</comment>
<dbReference type="AlphaFoldDB" id="A0AAV3Z3C1"/>
<organism evidence="1 2">
    <name type="scientific">Plakobranchus ocellatus</name>
    <dbReference type="NCBI Taxonomy" id="259542"/>
    <lineage>
        <taxon>Eukaryota</taxon>
        <taxon>Metazoa</taxon>
        <taxon>Spiralia</taxon>
        <taxon>Lophotrochozoa</taxon>
        <taxon>Mollusca</taxon>
        <taxon>Gastropoda</taxon>
        <taxon>Heterobranchia</taxon>
        <taxon>Euthyneura</taxon>
        <taxon>Panpulmonata</taxon>
        <taxon>Sacoglossa</taxon>
        <taxon>Placobranchoidea</taxon>
        <taxon>Plakobranchidae</taxon>
        <taxon>Plakobranchus</taxon>
    </lineage>
</organism>
<accession>A0AAV3Z3C1</accession>
<proteinExistence type="predicted"/>
<keyword evidence="2" id="KW-1185">Reference proteome</keyword>
<protein>
    <submittedName>
        <fullName evidence="1">Uncharacterized protein</fullName>
    </submittedName>
</protein>